<keyword evidence="6 9" id="KW-0812">Transmembrane</keyword>
<dbReference type="SUPFAM" id="SSF161098">
    <property type="entry name" value="MetI-like"/>
    <property type="match status" value="1"/>
</dbReference>
<keyword evidence="5" id="KW-0997">Cell inner membrane</keyword>
<dbReference type="PROSITE" id="PS50928">
    <property type="entry name" value="ABC_TM1"/>
    <property type="match status" value="1"/>
</dbReference>
<dbReference type="InterPro" id="IPR051613">
    <property type="entry name" value="ABC_transp_permease_HisMQ"/>
</dbReference>
<evidence type="ECO:0000256" key="5">
    <source>
        <dbReference type="ARBA" id="ARBA00022519"/>
    </source>
</evidence>
<dbReference type="InterPro" id="IPR010065">
    <property type="entry name" value="AA_ABC_transptr_permease_3TM"/>
</dbReference>
<sequence length="241" mass="25765">MTHLSLAEINGYLRQLGEGALITLELFLTSFALAFVMGVFIALATLSRGRIVTAAWRIYASIFMGVPSLLVIFLVYYGGSAMLIGLFGAWGRSIDVSPFGAGVAALSIVYAAYIAELVRGAIDNLPKGQFEAARALALPRGVLWGKVILPQAMRLALPGLVNVWSFMLKETPLVSLAGLQDLVASAKIAAGATKEPFIFFIATALLFIAFSGLTLKLAMRLEKRLDRGQNRDEAPASEVAA</sequence>
<comment type="subcellular location">
    <subcellularLocation>
        <location evidence="1">Cell inner membrane</location>
        <topology evidence="1">Multi-pass membrane protein</topology>
    </subcellularLocation>
    <subcellularLocation>
        <location evidence="9">Cell membrane</location>
        <topology evidence="9">Multi-pass membrane protein</topology>
    </subcellularLocation>
</comment>
<dbReference type="EMBL" id="JALKCH010000015">
    <property type="protein sequence ID" value="MCK0198873.1"/>
    <property type="molecule type" value="Genomic_DNA"/>
</dbReference>
<proteinExistence type="inferred from homology"/>
<feature type="domain" description="ABC transmembrane type-1" evidence="10">
    <location>
        <begin position="20"/>
        <end position="218"/>
    </location>
</feature>
<dbReference type="Proteomes" id="UP001203284">
    <property type="component" value="Unassembled WGS sequence"/>
</dbReference>
<reference evidence="11 12" key="1">
    <citation type="submission" date="2022-04" db="EMBL/GenBank/DDBJ databases">
        <authorList>
            <person name="Grouzdev D.S."/>
            <person name="Pantiukh K.S."/>
            <person name="Krutkina M.S."/>
        </authorList>
    </citation>
    <scope>NUCLEOTIDE SEQUENCE [LARGE SCALE GENOMIC DNA]</scope>
    <source>
        <strain evidence="11 12">6x-1</strain>
    </source>
</reference>
<feature type="transmembrane region" description="Helical" evidence="9">
    <location>
        <begin position="58"/>
        <end position="79"/>
    </location>
</feature>
<comment type="caution">
    <text evidence="11">The sequence shown here is derived from an EMBL/GenBank/DDBJ whole genome shotgun (WGS) entry which is preliminary data.</text>
</comment>
<keyword evidence="8 9" id="KW-0472">Membrane</keyword>
<feature type="transmembrane region" description="Helical" evidence="9">
    <location>
        <begin position="143"/>
        <end position="167"/>
    </location>
</feature>
<evidence type="ECO:0000256" key="2">
    <source>
        <dbReference type="ARBA" id="ARBA00010072"/>
    </source>
</evidence>
<keyword evidence="3 9" id="KW-0813">Transport</keyword>
<evidence type="ECO:0000313" key="12">
    <source>
        <dbReference type="Proteomes" id="UP001203284"/>
    </source>
</evidence>
<evidence type="ECO:0000256" key="3">
    <source>
        <dbReference type="ARBA" id="ARBA00022448"/>
    </source>
</evidence>
<keyword evidence="7 9" id="KW-1133">Transmembrane helix</keyword>
<evidence type="ECO:0000256" key="8">
    <source>
        <dbReference type="ARBA" id="ARBA00023136"/>
    </source>
</evidence>
<dbReference type="CDD" id="cd06261">
    <property type="entry name" value="TM_PBP2"/>
    <property type="match status" value="1"/>
</dbReference>
<dbReference type="Gene3D" id="1.10.3720.10">
    <property type="entry name" value="MetI-like"/>
    <property type="match status" value="1"/>
</dbReference>
<dbReference type="PANTHER" id="PTHR30133">
    <property type="entry name" value="CATIONIC AMINO ACID TRANSPORTER, MEMBRANE COMPONENT"/>
    <property type="match status" value="1"/>
</dbReference>
<organism evidence="11 12">
    <name type="scientific">Ancylobacter crimeensis</name>
    <dbReference type="NCBI Taxonomy" id="2579147"/>
    <lineage>
        <taxon>Bacteria</taxon>
        <taxon>Pseudomonadati</taxon>
        <taxon>Pseudomonadota</taxon>
        <taxon>Alphaproteobacteria</taxon>
        <taxon>Hyphomicrobiales</taxon>
        <taxon>Xanthobacteraceae</taxon>
        <taxon>Ancylobacter</taxon>
    </lineage>
</organism>
<evidence type="ECO:0000256" key="7">
    <source>
        <dbReference type="ARBA" id="ARBA00022989"/>
    </source>
</evidence>
<dbReference type="PANTHER" id="PTHR30133:SF2">
    <property type="entry name" value="ARGININE ABC TRANSPORTER PERMEASE PROTEIN ARTQ"/>
    <property type="match status" value="1"/>
</dbReference>
<accession>A0ABT0DFY7</accession>
<evidence type="ECO:0000256" key="4">
    <source>
        <dbReference type="ARBA" id="ARBA00022475"/>
    </source>
</evidence>
<name>A0ABT0DFY7_9HYPH</name>
<dbReference type="Pfam" id="PF00528">
    <property type="entry name" value="BPD_transp_1"/>
    <property type="match status" value="1"/>
</dbReference>
<evidence type="ECO:0000313" key="11">
    <source>
        <dbReference type="EMBL" id="MCK0198873.1"/>
    </source>
</evidence>
<dbReference type="InterPro" id="IPR000515">
    <property type="entry name" value="MetI-like"/>
</dbReference>
<dbReference type="InterPro" id="IPR035906">
    <property type="entry name" value="MetI-like_sf"/>
</dbReference>
<feature type="transmembrane region" description="Helical" evidence="9">
    <location>
        <begin position="20"/>
        <end position="46"/>
    </location>
</feature>
<keyword evidence="12" id="KW-1185">Reference proteome</keyword>
<keyword evidence="4" id="KW-1003">Cell membrane</keyword>
<evidence type="ECO:0000256" key="1">
    <source>
        <dbReference type="ARBA" id="ARBA00004429"/>
    </source>
</evidence>
<dbReference type="RefSeq" id="WP_247030769.1">
    <property type="nucleotide sequence ID" value="NZ_JALKCH010000015.1"/>
</dbReference>
<evidence type="ECO:0000256" key="9">
    <source>
        <dbReference type="RuleBase" id="RU363032"/>
    </source>
</evidence>
<feature type="transmembrane region" description="Helical" evidence="9">
    <location>
        <begin position="99"/>
        <end position="122"/>
    </location>
</feature>
<gene>
    <name evidence="11" type="ORF">MWN34_18400</name>
</gene>
<evidence type="ECO:0000259" key="10">
    <source>
        <dbReference type="PROSITE" id="PS50928"/>
    </source>
</evidence>
<comment type="similarity">
    <text evidence="2">Belongs to the binding-protein-dependent transport system permease family. HisMQ subfamily.</text>
</comment>
<feature type="transmembrane region" description="Helical" evidence="9">
    <location>
        <begin position="197"/>
        <end position="218"/>
    </location>
</feature>
<protein>
    <submittedName>
        <fullName evidence="11">ABC transporter permease subunit</fullName>
    </submittedName>
</protein>
<dbReference type="NCBIfam" id="TIGR01726">
    <property type="entry name" value="HEQRo_perm_3TM"/>
    <property type="match status" value="1"/>
</dbReference>
<evidence type="ECO:0000256" key="6">
    <source>
        <dbReference type="ARBA" id="ARBA00022692"/>
    </source>
</evidence>